<dbReference type="Proteomes" id="UP001556631">
    <property type="component" value="Unassembled WGS sequence"/>
</dbReference>
<protein>
    <submittedName>
        <fullName evidence="6">PIN domain-containing protein</fullName>
    </submittedName>
</protein>
<keyword evidence="4" id="KW-0460">Magnesium</keyword>
<evidence type="ECO:0000313" key="7">
    <source>
        <dbReference type="Proteomes" id="UP001556631"/>
    </source>
</evidence>
<evidence type="ECO:0000256" key="2">
    <source>
        <dbReference type="ARBA" id="ARBA00022723"/>
    </source>
</evidence>
<evidence type="ECO:0000259" key="5">
    <source>
        <dbReference type="Pfam" id="PF10130"/>
    </source>
</evidence>
<name>A0ABV3T1B4_9ACTN</name>
<organism evidence="6 7">
    <name type="scientific">Nocardioides eburneus</name>
    <dbReference type="NCBI Taxonomy" id="3231482"/>
    <lineage>
        <taxon>Bacteria</taxon>
        <taxon>Bacillati</taxon>
        <taxon>Actinomycetota</taxon>
        <taxon>Actinomycetes</taxon>
        <taxon>Propionibacteriales</taxon>
        <taxon>Nocardioidaceae</taxon>
        <taxon>Nocardioides</taxon>
    </lineage>
</organism>
<evidence type="ECO:0000256" key="4">
    <source>
        <dbReference type="ARBA" id="ARBA00022842"/>
    </source>
</evidence>
<evidence type="ECO:0000256" key="1">
    <source>
        <dbReference type="ARBA" id="ARBA00022722"/>
    </source>
</evidence>
<accession>A0ABV3T1B4</accession>
<evidence type="ECO:0000313" key="6">
    <source>
        <dbReference type="EMBL" id="MEX0428028.1"/>
    </source>
</evidence>
<sequence>MPDDLPDAQSRVPAGPRCQRAGLHCLPGRCIGPDRATRSADRPSLATALALDRPFWTADNDFFFAGVPTWTSDRVEL</sequence>
<keyword evidence="3" id="KW-0378">Hydrolase</keyword>
<gene>
    <name evidence="6" type="ORF">AB3X52_10390</name>
</gene>
<evidence type="ECO:0000256" key="3">
    <source>
        <dbReference type="ARBA" id="ARBA00022801"/>
    </source>
</evidence>
<dbReference type="InterPro" id="IPR002716">
    <property type="entry name" value="PIN_dom"/>
</dbReference>
<feature type="domain" description="PIN" evidence="5">
    <location>
        <begin position="39"/>
        <end position="76"/>
    </location>
</feature>
<keyword evidence="2" id="KW-0479">Metal-binding</keyword>
<keyword evidence="7" id="KW-1185">Reference proteome</keyword>
<keyword evidence="1" id="KW-0540">Nuclease</keyword>
<dbReference type="EMBL" id="JBFPJR010000015">
    <property type="protein sequence ID" value="MEX0428028.1"/>
    <property type="molecule type" value="Genomic_DNA"/>
</dbReference>
<dbReference type="RefSeq" id="WP_367993960.1">
    <property type="nucleotide sequence ID" value="NZ_JBFPJR010000015.1"/>
</dbReference>
<reference evidence="6 7" key="1">
    <citation type="submission" date="2024-07" db="EMBL/GenBank/DDBJ databases">
        <authorList>
            <person name="Lee S."/>
            <person name="Kang M."/>
        </authorList>
    </citation>
    <scope>NUCLEOTIDE SEQUENCE [LARGE SCALE GENOMIC DNA]</scope>
    <source>
        <strain evidence="6 7">DS6</strain>
    </source>
</reference>
<dbReference type="Pfam" id="PF10130">
    <property type="entry name" value="PIN_2"/>
    <property type="match status" value="1"/>
</dbReference>
<proteinExistence type="predicted"/>
<comment type="caution">
    <text evidence="6">The sequence shown here is derived from an EMBL/GenBank/DDBJ whole genome shotgun (WGS) entry which is preliminary data.</text>
</comment>